<dbReference type="Proteomes" id="UP000249818">
    <property type="component" value="Chromosome BARAN1"/>
</dbReference>
<dbReference type="AlphaFoldDB" id="A0A2X3MLE7"/>
<keyword evidence="2" id="KW-1185">Reference proteome</keyword>
<name>A0A2X3MLE7_9BACT</name>
<reference evidence="2" key="1">
    <citation type="submission" date="2018-05" db="EMBL/GenBank/DDBJ databases">
        <authorList>
            <person name="Hao L."/>
        </authorList>
    </citation>
    <scope>NUCLEOTIDE SEQUENCE [LARGE SCALE GENOMIC DNA]</scope>
</reference>
<protein>
    <submittedName>
        <fullName evidence="1">Uncharacterized protein</fullName>
    </submittedName>
</protein>
<evidence type="ECO:0000313" key="2">
    <source>
        <dbReference type="Proteomes" id="UP000249818"/>
    </source>
</evidence>
<accession>A0A2X3MLE7</accession>
<gene>
    <name evidence="1" type="ORF">BARAN1_0941</name>
</gene>
<organism evidence="1 2">
    <name type="scientific">Candidatus Bipolaricaulis anaerobius</name>
    <dbReference type="NCBI Taxonomy" id="2026885"/>
    <lineage>
        <taxon>Bacteria</taxon>
        <taxon>Candidatus Bipolaricaulota</taxon>
        <taxon>Candidatus Bipolaricaulia</taxon>
        <taxon>Candidatus Bipolaricaulales</taxon>
        <taxon>Candidatus Bipolaricaulaceae</taxon>
        <taxon>Candidatus Bipolaricaulis</taxon>
    </lineage>
</organism>
<sequence length="42" mass="5345">MRDRKEEVWTFECGVEWRWERSGWSFSLESFFWPRVFTKGIR</sequence>
<evidence type="ECO:0000313" key="1">
    <source>
        <dbReference type="EMBL" id="SQD92965.1"/>
    </source>
</evidence>
<dbReference type="EMBL" id="LS483254">
    <property type="protein sequence ID" value="SQD92965.1"/>
    <property type="molecule type" value="Genomic_DNA"/>
</dbReference>
<dbReference type="KEGG" id="bana:BARAN1_0941"/>
<proteinExistence type="predicted"/>